<evidence type="ECO:0000313" key="2">
    <source>
        <dbReference type="Proteomes" id="UP000007800"/>
    </source>
</evidence>
<organism evidence="2">
    <name type="scientific">Perkinsus marinus (strain ATCC 50983 / TXsc)</name>
    <dbReference type="NCBI Taxonomy" id="423536"/>
    <lineage>
        <taxon>Eukaryota</taxon>
        <taxon>Sar</taxon>
        <taxon>Alveolata</taxon>
        <taxon>Perkinsozoa</taxon>
        <taxon>Perkinsea</taxon>
        <taxon>Perkinsida</taxon>
        <taxon>Perkinsidae</taxon>
        <taxon>Perkinsus</taxon>
    </lineage>
</organism>
<name>C5KHD3_PERM5</name>
<sequence length="241" mass="27226">MIVEFPEDGEKMSGCRQQRVELIGICTLPDLEVRVQEEIHNSPPLVVSPQVYVSPFEMNCIVMDFGIRNIHSIVESVRELVLTAKNFVPCVWKLQHVSSERLKQQLRGKSRLTLAEEEILRSADDVSVFAVGNEEGIVHGPTIPYRKLPLPAKLVGQSLMPRAQGHSDSEKYQPSCIPVRFRPKEAIYYRSSFHIECLHGGRGFDVILQGCGSFDEEDDLRMDAGLLFGEHKVAPEMWHGM</sequence>
<dbReference type="EMBL" id="GG673069">
    <property type="protein sequence ID" value="EER15995.1"/>
    <property type="molecule type" value="Genomic_DNA"/>
</dbReference>
<dbReference type="InParanoid" id="C5KHD3"/>
<dbReference type="GeneID" id="9060907"/>
<dbReference type="OrthoDB" id="437542at2759"/>
<keyword evidence="2" id="KW-1185">Reference proteome</keyword>
<gene>
    <name evidence="1" type="ORF">Pmar_PMAR003456</name>
</gene>
<evidence type="ECO:0000313" key="1">
    <source>
        <dbReference type="EMBL" id="EER15995.1"/>
    </source>
</evidence>
<protein>
    <submittedName>
        <fullName evidence="1">Uncharacterized protein</fullName>
    </submittedName>
</protein>
<dbReference type="Proteomes" id="UP000007800">
    <property type="component" value="Unassembled WGS sequence"/>
</dbReference>
<reference evidence="1 2" key="1">
    <citation type="submission" date="2008-07" db="EMBL/GenBank/DDBJ databases">
        <authorList>
            <person name="El-Sayed N."/>
            <person name="Caler E."/>
            <person name="Inman J."/>
            <person name="Amedeo P."/>
            <person name="Hass B."/>
            <person name="Wortman J."/>
        </authorList>
    </citation>
    <scope>NUCLEOTIDE SEQUENCE [LARGE SCALE GENOMIC DNA]</scope>
    <source>
        <strain evidence="2">ATCC 50983 / TXsc</strain>
    </source>
</reference>
<dbReference type="AlphaFoldDB" id="C5KHD3"/>
<proteinExistence type="predicted"/>
<dbReference type="RefSeq" id="XP_002784199.1">
    <property type="nucleotide sequence ID" value="XM_002784153.1"/>
</dbReference>
<accession>C5KHD3</accession>